<dbReference type="GO" id="GO:0005886">
    <property type="term" value="C:plasma membrane"/>
    <property type="evidence" value="ECO:0007669"/>
    <property type="project" value="TreeGrafter"/>
</dbReference>
<keyword evidence="3" id="KW-0813">Transport</keyword>
<name>A0A378MFE0_LISGR</name>
<dbReference type="SUPFAM" id="SSF161111">
    <property type="entry name" value="Cation efflux protein transmembrane domain-like"/>
    <property type="match status" value="1"/>
</dbReference>
<evidence type="ECO:0000259" key="8">
    <source>
        <dbReference type="Pfam" id="PF01545"/>
    </source>
</evidence>
<evidence type="ECO:0000256" key="7">
    <source>
        <dbReference type="ARBA" id="ARBA00023136"/>
    </source>
</evidence>
<dbReference type="SUPFAM" id="SSF160240">
    <property type="entry name" value="Cation efflux protein cytoplasmic domain-like"/>
    <property type="match status" value="1"/>
</dbReference>
<dbReference type="InterPro" id="IPR002524">
    <property type="entry name" value="Cation_efflux"/>
</dbReference>
<dbReference type="AlphaFoldDB" id="A0A378MFE0"/>
<dbReference type="PANTHER" id="PTHR11562:SF17">
    <property type="entry name" value="RE54080P-RELATED"/>
    <property type="match status" value="1"/>
</dbReference>
<keyword evidence="7" id="KW-0472">Membrane</keyword>
<feature type="domain" description="Cation efflux protein cytoplasmic" evidence="9">
    <location>
        <begin position="216"/>
        <end position="289"/>
    </location>
</feature>
<evidence type="ECO:0000256" key="5">
    <source>
        <dbReference type="ARBA" id="ARBA00022989"/>
    </source>
</evidence>
<keyword evidence="4" id="KW-0812">Transmembrane</keyword>
<sequence length="298" mass="32810">MAHEHHSHNHAHNANKKSLFLSFILIAVFMVAEIVGGLLTNSLALLSDAGHMFSDAVALGLSLAAFKFGEKAADQSKTYGYKRFEILAAFLNGLALIIIALFIFYEAYHRFFAPPDVIGPGMMIISVLGLLINILVAVILMRGESHENLNMRSALLHVFGDLLGSVGAIIAALLIIFFGWNLADPIASVIVSFLVLVSGFRILKDSIHILMEGKPTSIDMDKITTDMLAINGVKEVHDLHIWAITSDFTALTAHVKVTDDADRESILTQIEKYLQSNYHLEHSTIQLESHSKQCHHCN</sequence>
<gene>
    <name evidence="10" type="primary">czcD</name>
    <name evidence="10" type="ORF">NCTC10815_01846</name>
</gene>
<comment type="subcellular location">
    <subcellularLocation>
        <location evidence="1">Membrane</location>
        <topology evidence="1">Multi-pass membrane protein</topology>
    </subcellularLocation>
</comment>
<feature type="domain" description="Cation efflux protein transmembrane" evidence="8">
    <location>
        <begin position="19"/>
        <end position="211"/>
    </location>
</feature>
<dbReference type="EMBL" id="UGPG01000001">
    <property type="protein sequence ID" value="STY44504.1"/>
    <property type="molecule type" value="Genomic_DNA"/>
</dbReference>
<dbReference type="InterPro" id="IPR027470">
    <property type="entry name" value="Cation_efflux_CTD"/>
</dbReference>
<dbReference type="Proteomes" id="UP000254879">
    <property type="component" value="Unassembled WGS sequence"/>
</dbReference>
<keyword evidence="5" id="KW-1133">Transmembrane helix</keyword>
<evidence type="ECO:0000256" key="1">
    <source>
        <dbReference type="ARBA" id="ARBA00004141"/>
    </source>
</evidence>
<proteinExistence type="inferred from homology"/>
<dbReference type="Pfam" id="PF01545">
    <property type="entry name" value="Cation_efflux"/>
    <property type="match status" value="1"/>
</dbReference>
<organism evidence="10 11">
    <name type="scientific">Listeria grayi</name>
    <name type="common">Listeria murrayi</name>
    <dbReference type="NCBI Taxonomy" id="1641"/>
    <lineage>
        <taxon>Bacteria</taxon>
        <taxon>Bacillati</taxon>
        <taxon>Bacillota</taxon>
        <taxon>Bacilli</taxon>
        <taxon>Bacillales</taxon>
        <taxon>Listeriaceae</taxon>
        <taxon>Listeria</taxon>
    </lineage>
</organism>
<evidence type="ECO:0000313" key="11">
    <source>
        <dbReference type="Proteomes" id="UP000254879"/>
    </source>
</evidence>
<dbReference type="GO" id="GO:0005385">
    <property type="term" value="F:zinc ion transmembrane transporter activity"/>
    <property type="evidence" value="ECO:0007669"/>
    <property type="project" value="TreeGrafter"/>
</dbReference>
<dbReference type="Pfam" id="PF16916">
    <property type="entry name" value="ZT_dimer"/>
    <property type="match status" value="1"/>
</dbReference>
<dbReference type="PANTHER" id="PTHR11562">
    <property type="entry name" value="CATION EFFLUX PROTEIN/ ZINC TRANSPORTER"/>
    <property type="match status" value="1"/>
</dbReference>
<dbReference type="Gene3D" id="1.20.1510.10">
    <property type="entry name" value="Cation efflux protein transmembrane domain"/>
    <property type="match status" value="1"/>
</dbReference>
<evidence type="ECO:0000256" key="4">
    <source>
        <dbReference type="ARBA" id="ARBA00022692"/>
    </source>
</evidence>
<keyword evidence="6" id="KW-0406">Ion transport</keyword>
<evidence type="ECO:0000256" key="2">
    <source>
        <dbReference type="ARBA" id="ARBA00008873"/>
    </source>
</evidence>
<evidence type="ECO:0000313" key="10">
    <source>
        <dbReference type="EMBL" id="STY44504.1"/>
    </source>
</evidence>
<evidence type="ECO:0000256" key="6">
    <source>
        <dbReference type="ARBA" id="ARBA00023065"/>
    </source>
</evidence>
<dbReference type="InterPro" id="IPR058533">
    <property type="entry name" value="Cation_efflux_TM"/>
</dbReference>
<comment type="similarity">
    <text evidence="2">Belongs to the cation diffusion facilitator (CDF) transporter (TC 2.A.4) family. SLC30A subfamily.</text>
</comment>
<dbReference type="RefSeq" id="WP_003758717.1">
    <property type="nucleotide sequence ID" value="NZ_CABKNG010000002.1"/>
</dbReference>
<dbReference type="NCBIfam" id="TIGR01297">
    <property type="entry name" value="CDF"/>
    <property type="match status" value="1"/>
</dbReference>
<dbReference type="OrthoDB" id="9809646at2"/>
<dbReference type="InterPro" id="IPR036837">
    <property type="entry name" value="Cation_efflux_CTD_sf"/>
</dbReference>
<dbReference type="InterPro" id="IPR050681">
    <property type="entry name" value="CDF/SLC30A"/>
</dbReference>
<evidence type="ECO:0000259" key="9">
    <source>
        <dbReference type="Pfam" id="PF16916"/>
    </source>
</evidence>
<accession>A0A378MFE0</accession>
<protein>
    <submittedName>
        <fullName evidence="10">Cadmium, cobalt and zinc/H(+)-K(+) antiporter</fullName>
    </submittedName>
</protein>
<evidence type="ECO:0000256" key="3">
    <source>
        <dbReference type="ARBA" id="ARBA00022448"/>
    </source>
</evidence>
<dbReference type="InterPro" id="IPR027469">
    <property type="entry name" value="Cation_efflux_TMD_sf"/>
</dbReference>
<reference evidence="10 11" key="1">
    <citation type="submission" date="2018-06" db="EMBL/GenBank/DDBJ databases">
        <authorList>
            <consortium name="Pathogen Informatics"/>
            <person name="Doyle S."/>
        </authorList>
    </citation>
    <scope>NUCLEOTIDE SEQUENCE [LARGE SCALE GENOMIC DNA]</scope>
    <source>
        <strain evidence="11">NCTC 10815</strain>
    </source>
</reference>